<sequence length="350" mass="40226">MSSKSKKRKAVQKKPQKQGSVETNEASLESYKTTLSVQNNFAMMISQTPIAINLTSSSEIDTPSSSNEIYVPSVSKDIPNKLPGQSLENKEEQPPTFTEPKYNVKWSNQSQNKKRNLSNDYNSYNELSDSSVEECNELHQKKSSVYSPLSEECNELHQKKSLVYSPLSKENNYHDNAMTYKVQLQQLEIQRTNETRLLTVDDFNYTITLLDSKINALYKLCRFLGDQQQQFSKDLQKLTMLDELTEKFWNRAYKEVAKQLIPTNLFSSTHEYHIALESYLSEHAENFISSIGENAWISMFDSKLLSKIKAKCCSKRNDIAAAIKHTLFFVFNEEHLDCIDSNIFSIKLAE</sequence>
<reference evidence="2 3" key="1">
    <citation type="journal article" date="2019" name="Environ. Microbiol.">
        <title>At the nexus of three kingdoms: the genome of the mycorrhizal fungus Gigaspora margarita provides insights into plant, endobacterial and fungal interactions.</title>
        <authorList>
            <person name="Venice F."/>
            <person name="Ghignone S."/>
            <person name="Salvioli di Fossalunga A."/>
            <person name="Amselem J."/>
            <person name="Novero M."/>
            <person name="Xianan X."/>
            <person name="Sedzielewska Toro K."/>
            <person name="Morin E."/>
            <person name="Lipzen A."/>
            <person name="Grigoriev I.V."/>
            <person name="Henrissat B."/>
            <person name="Martin F.M."/>
            <person name="Bonfante P."/>
        </authorList>
    </citation>
    <scope>NUCLEOTIDE SEQUENCE [LARGE SCALE GENOMIC DNA]</scope>
    <source>
        <strain evidence="2 3">BEG34</strain>
    </source>
</reference>
<protein>
    <submittedName>
        <fullName evidence="2">Uncharacterized protein</fullName>
    </submittedName>
</protein>
<dbReference type="Proteomes" id="UP000439903">
    <property type="component" value="Unassembled WGS sequence"/>
</dbReference>
<name>A0A8H3X6E2_GIGMA</name>
<proteinExistence type="predicted"/>
<evidence type="ECO:0000256" key="1">
    <source>
        <dbReference type="SAM" id="MobiDB-lite"/>
    </source>
</evidence>
<evidence type="ECO:0000313" key="3">
    <source>
        <dbReference type="Proteomes" id="UP000439903"/>
    </source>
</evidence>
<organism evidence="2 3">
    <name type="scientific">Gigaspora margarita</name>
    <dbReference type="NCBI Taxonomy" id="4874"/>
    <lineage>
        <taxon>Eukaryota</taxon>
        <taxon>Fungi</taxon>
        <taxon>Fungi incertae sedis</taxon>
        <taxon>Mucoromycota</taxon>
        <taxon>Glomeromycotina</taxon>
        <taxon>Glomeromycetes</taxon>
        <taxon>Diversisporales</taxon>
        <taxon>Gigasporaceae</taxon>
        <taxon>Gigaspora</taxon>
    </lineage>
</organism>
<feature type="compositionally biased region" description="Basic residues" evidence="1">
    <location>
        <begin position="1"/>
        <end position="16"/>
    </location>
</feature>
<feature type="region of interest" description="Disordered" evidence="1">
    <location>
        <begin position="1"/>
        <end position="27"/>
    </location>
</feature>
<dbReference type="EMBL" id="WTPW01001901">
    <property type="protein sequence ID" value="KAF0408296.1"/>
    <property type="molecule type" value="Genomic_DNA"/>
</dbReference>
<dbReference type="AlphaFoldDB" id="A0A8H3X6E2"/>
<evidence type="ECO:0000313" key="2">
    <source>
        <dbReference type="EMBL" id="KAF0408296.1"/>
    </source>
</evidence>
<accession>A0A8H3X6E2</accession>
<gene>
    <name evidence="2" type="ORF">F8M41_008574</name>
</gene>
<comment type="caution">
    <text evidence="2">The sequence shown here is derived from an EMBL/GenBank/DDBJ whole genome shotgun (WGS) entry which is preliminary data.</text>
</comment>
<feature type="region of interest" description="Disordered" evidence="1">
    <location>
        <begin position="58"/>
        <end position="120"/>
    </location>
</feature>
<dbReference type="OrthoDB" id="2410023at2759"/>
<keyword evidence="3" id="KW-1185">Reference proteome</keyword>